<dbReference type="InterPro" id="IPR017532">
    <property type="entry name" value="Hydrolase-2_PEP"/>
</dbReference>
<evidence type="ECO:0000259" key="1">
    <source>
        <dbReference type="Pfam" id="PF12146"/>
    </source>
</evidence>
<evidence type="ECO:0000313" key="3">
    <source>
        <dbReference type="Proteomes" id="UP000008332"/>
    </source>
</evidence>
<dbReference type="InterPro" id="IPR029058">
    <property type="entry name" value="AB_hydrolase_fold"/>
</dbReference>
<dbReference type="Gene3D" id="3.40.50.1820">
    <property type="entry name" value="alpha/beta hydrolase"/>
    <property type="match status" value="1"/>
</dbReference>
<reference evidence="3" key="1">
    <citation type="submission" date="2006-02" db="EMBL/GenBank/DDBJ databases">
        <title>Complete sequence of chromosome of Rhodoferax ferrireducens DSM 15236.</title>
        <authorList>
            <person name="Copeland A."/>
            <person name="Lucas S."/>
            <person name="Lapidus A."/>
            <person name="Barry K."/>
            <person name="Detter J.C."/>
            <person name="Glavina del Rio T."/>
            <person name="Hammon N."/>
            <person name="Israni S."/>
            <person name="Pitluck S."/>
            <person name="Brettin T."/>
            <person name="Bruce D."/>
            <person name="Han C."/>
            <person name="Tapia R."/>
            <person name="Gilna P."/>
            <person name="Kiss H."/>
            <person name="Schmutz J."/>
            <person name="Larimer F."/>
            <person name="Land M."/>
            <person name="Kyrpides N."/>
            <person name="Ivanova N."/>
            <person name="Richardson P."/>
        </authorList>
    </citation>
    <scope>NUCLEOTIDE SEQUENCE [LARGE SCALE GENOMIC DNA]</scope>
    <source>
        <strain evidence="3">ATCC BAA-621 / DSM 15236 / T118</strain>
    </source>
</reference>
<dbReference type="Proteomes" id="UP000008332">
    <property type="component" value="Chromosome"/>
</dbReference>
<dbReference type="EMBL" id="CP000267">
    <property type="protein sequence ID" value="ABD68448.1"/>
    <property type="molecule type" value="Genomic_DNA"/>
</dbReference>
<accession>Q220V5</accession>
<dbReference type="eggNOG" id="COG1073">
    <property type="taxonomic scope" value="Bacteria"/>
</dbReference>
<dbReference type="OrthoDB" id="8525674at2"/>
<proteinExistence type="predicted"/>
<dbReference type="NCBIfam" id="TIGR03101">
    <property type="entry name" value="hydr2_PEP"/>
    <property type="match status" value="1"/>
</dbReference>
<dbReference type="ESTHER" id="albft-q220v5">
    <property type="family name" value="Hydrolase-2_PEP"/>
</dbReference>
<dbReference type="InterPro" id="IPR022742">
    <property type="entry name" value="Hydrolase_4"/>
</dbReference>
<dbReference type="HOGENOM" id="CLU_982928_0_0_4"/>
<dbReference type="STRING" id="338969.Rfer_0697"/>
<dbReference type="RefSeq" id="WP_011463021.1">
    <property type="nucleotide sequence ID" value="NC_007908.1"/>
</dbReference>
<organism evidence="2 3">
    <name type="scientific">Albidiferax ferrireducens (strain ATCC BAA-621 / DSM 15236 / T118)</name>
    <name type="common">Rhodoferax ferrireducens</name>
    <dbReference type="NCBI Taxonomy" id="338969"/>
    <lineage>
        <taxon>Bacteria</taxon>
        <taxon>Pseudomonadati</taxon>
        <taxon>Pseudomonadota</taxon>
        <taxon>Betaproteobacteria</taxon>
        <taxon>Burkholderiales</taxon>
        <taxon>Comamonadaceae</taxon>
        <taxon>Rhodoferax</taxon>
    </lineage>
</organism>
<name>Q220V5_ALBFT</name>
<gene>
    <name evidence="2" type="ordered locus">Rfer_0697</name>
</gene>
<dbReference type="KEGG" id="rfr:Rfer_0697"/>
<evidence type="ECO:0000313" key="2">
    <source>
        <dbReference type="EMBL" id="ABD68448.1"/>
    </source>
</evidence>
<dbReference type="SUPFAM" id="SSF53474">
    <property type="entry name" value="alpha/beta-Hydrolases"/>
    <property type="match status" value="1"/>
</dbReference>
<protein>
    <submittedName>
        <fullName evidence="2">Esterase/lipase/thioesterase family active site</fullName>
    </submittedName>
</protein>
<dbReference type="AlphaFoldDB" id="Q220V5"/>
<feature type="domain" description="Serine aminopeptidase S33" evidence="1">
    <location>
        <begin position="36"/>
        <end position="140"/>
    </location>
</feature>
<sequence>MQPEAFFLPALAAQTSQSDQRFCLFYPADCAASGGAARGLVLYIHPFAEEMNKARHMAALQARALARAGYAVLQMDLLGCGDSSGDFGDASWQSWVSDVLQGCHWLRKQSNTPGADSAQLPLWLWGLRAGCLLAVEAARQLGAPCNFLFWQPPAAGRPLLQQFLRLKVAGDLLGGQAKGVMESMRQHLANGSPVEIAGYLLSPGLASGLEQAALAPPAGPGPTQRLEWFELSTREDAGLSPISTKTITQWQQAGYRVGSHIVHGPAFWQTTEIEDAPALITATTAAVNND</sequence>
<keyword evidence="3" id="KW-1185">Reference proteome</keyword>
<dbReference type="Pfam" id="PF12146">
    <property type="entry name" value="Hydrolase_4"/>
    <property type="match status" value="1"/>
</dbReference>